<evidence type="ECO:0000259" key="8">
    <source>
        <dbReference type="PROSITE" id="PS50934"/>
    </source>
</evidence>
<dbReference type="PRINTS" id="PR00420">
    <property type="entry name" value="RNGMNOXGNASE"/>
</dbReference>
<dbReference type="Gene3D" id="3.50.50.60">
    <property type="entry name" value="FAD/NAD(P)-binding domain"/>
    <property type="match status" value="2"/>
</dbReference>
<feature type="compositionally biased region" description="Low complexity" evidence="7">
    <location>
        <begin position="1"/>
        <end position="10"/>
    </location>
</feature>
<evidence type="ECO:0000256" key="6">
    <source>
        <dbReference type="SAM" id="Coils"/>
    </source>
</evidence>
<dbReference type="GO" id="GO:0050660">
    <property type="term" value="F:flavin adenine dinucleotide binding"/>
    <property type="evidence" value="ECO:0007669"/>
    <property type="project" value="UniProtKB-UniRule"/>
</dbReference>
<dbReference type="PANTHER" id="PTHR10742">
    <property type="entry name" value="FLAVIN MONOAMINE OXIDASE"/>
    <property type="match status" value="1"/>
</dbReference>
<dbReference type="SUPFAM" id="SSF51905">
    <property type="entry name" value="FAD/NAD(P)-binding domain"/>
    <property type="match status" value="1"/>
</dbReference>
<keyword evidence="4" id="KW-0156">Chromatin regulator</keyword>
<dbReference type="SUPFAM" id="SSF46689">
    <property type="entry name" value="Homeodomain-like"/>
    <property type="match status" value="1"/>
</dbReference>
<keyword evidence="4" id="KW-0805">Transcription regulation</keyword>
<dbReference type="Pfam" id="PF04433">
    <property type="entry name" value="SWIRM"/>
    <property type="match status" value="1"/>
</dbReference>
<comment type="similarity">
    <text evidence="2 4">Belongs to the flavin monoamine oxidase family.</text>
</comment>
<dbReference type="InterPro" id="IPR050281">
    <property type="entry name" value="Flavin_monoamine_oxidase"/>
</dbReference>
<dbReference type="InterPro" id="IPR017366">
    <property type="entry name" value="Hist_Lys-spec_deMease"/>
</dbReference>
<organism evidence="9 10">
    <name type="scientific">Heterodera schachtii</name>
    <name type="common">Sugarbeet cyst nematode worm</name>
    <name type="synonym">Tylenchus schachtii</name>
    <dbReference type="NCBI Taxonomy" id="97005"/>
    <lineage>
        <taxon>Eukaryota</taxon>
        <taxon>Metazoa</taxon>
        <taxon>Ecdysozoa</taxon>
        <taxon>Nematoda</taxon>
        <taxon>Chromadorea</taxon>
        <taxon>Rhabditida</taxon>
        <taxon>Tylenchina</taxon>
        <taxon>Tylenchomorpha</taxon>
        <taxon>Tylenchoidea</taxon>
        <taxon>Heteroderidae</taxon>
        <taxon>Heteroderinae</taxon>
        <taxon>Heterodera</taxon>
    </lineage>
</organism>
<dbReference type="Gene3D" id="3.90.660.10">
    <property type="match status" value="1"/>
</dbReference>
<feature type="compositionally biased region" description="Low complexity" evidence="7">
    <location>
        <begin position="792"/>
        <end position="806"/>
    </location>
</feature>
<dbReference type="InterPro" id="IPR002937">
    <property type="entry name" value="Amino_oxidase"/>
</dbReference>
<dbReference type="GO" id="GO:0005634">
    <property type="term" value="C:nucleus"/>
    <property type="evidence" value="ECO:0007669"/>
    <property type="project" value="UniProtKB-SubCell"/>
</dbReference>
<dbReference type="Proteomes" id="UP001620645">
    <property type="component" value="Unassembled WGS sequence"/>
</dbReference>
<keyword evidence="4" id="KW-0285">Flavoprotein</keyword>
<evidence type="ECO:0000256" key="1">
    <source>
        <dbReference type="ARBA" id="ARBA00004123"/>
    </source>
</evidence>
<name>A0ABD2IBX7_HETSC</name>
<dbReference type="InterPro" id="IPR007526">
    <property type="entry name" value="SWIRM"/>
</dbReference>
<keyword evidence="3 4" id="KW-0560">Oxidoreductase</keyword>
<feature type="coiled-coil region" evidence="6">
    <location>
        <begin position="415"/>
        <end position="442"/>
    </location>
</feature>
<feature type="compositionally biased region" description="Acidic residues" evidence="7">
    <location>
        <begin position="836"/>
        <end position="847"/>
    </location>
</feature>
<keyword evidence="10" id="KW-1185">Reference proteome</keyword>
<feature type="binding site" evidence="5">
    <location>
        <position position="735"/>
    </location>
    <ligand>
        <name>FAD</name>
        <dbReference type="ChEBI" id="CHEBI:57692"/>
    </ligand>
</feature>
<dbReference type="EMBL" id="JBICCN010000351">
    <property type="protein sequence ID" value="KAL3075482.1"/>
    <property type="molecule type" value="Genomic_DNA"/>
</dbReference>
<evidence type="ECO:0000256" key="7">
    <source>
        <dbReference type="SAM" id="MobiDB-lite"/>
    </source>
</evidence>
<feature type="binding site" evidence="5">
    <location>
        <position position="218"/>
    </location>
    <ligand>
        <name>FAD</name>
        <dbReference type="ChEBI" id="CHEBI:57692"/>
    </ligand>
</feature>
<evidence type="ECO:0000256" key="5">
    <source>
        <dbReference type="PIRSR" id="PIRSR038051-1"/>
    </source>
</evidence>
<dbReference type="EC" id="1.14.99.66" evidence="4"/>
<keyword evidence="6" id="KW-0175">Coiled coil</keyword>
<keyword evidence="4 5" id="KW-0274">FAD</keyword>
<dbReference type="GO" id="GO:0140682">
    <property type="term" value="F:FAD-dependent H3K4me/H3K4me3 demethylase activity"/>
    <property type="evidence" value="ECO:0007669"/>
    <property type="project" value="UniProtKB-EC"/>
</dbReference>
<keyword evidence="4" id="KW-0804">Transcription</keyword>
<dbReference type="PIRSF" id="PIRSF038051">
    <property type="entry name" value="Histone_Lys-demethylase"/>
    <property type="match status" value="1"/>
</dbReference>
<feature type="binding site" evidence="5">
    <location>
        <position position="224"/>
    </location>
    <ligand>
        <name>FAD</name>
        <dbReference type="ChEBI" id="CHEBI:57692"/>
    </ligand>
</feature>
<feature type="compositionally biased region" description="Basic residues" evidence="7">
    <location>
        <begin position="38"/>
        <end position="49"/>
    </location>
</feature>
<protein>
    <recommendedName>
        <fullName evidence="4">Lysine-specific histone demethylase</fullName>
        <ecNumber evidence="4">1.14.99.66</ecNumber>
    </recommendedName>
</protein>
<feature type="region of interest" description="Disordered" evidence="7">
    <location>
        <begin position="783"/>
        <end position="847"/>
    </location>
</feature>
<dbReference type="InterPro" id="IPR009057">
    <property type="entry name" value="Homeodomain-like_sf"/>
</dbReference>
<dbReference type="PROSITE" id="PS50934">
    <property type="entry name" value="SWIRM"/>
    <property type="match status" value="1"/>
</dbReference>
<feature type="compositionally biased region" description="Basic and acidic residues" evidence="7">
    <location>
        <begin position="817"/>
        <end position="829"/>
    </location>
</feature>
<dbReference type="InterPro" id="IPR036388">
    <property type="entry name" value="WH-like_DNA-bd_sf"/>
</dbReference>
<dbReference type="PANTHER" id="PTHR10742:SF386">
    <property type="entry name" value="LYSINE-SPECIFIC HISTONE DEMETHYLASE 1A"/>
    <property type="match status" value="1"/>
</dbReference>
<comment type="cofactor">
    <cofactor evidence="4 5">
        <name>FAD</name>
        <dbReference type="ChEBI" id="CHEBI:57692"/>
    </cofactor>
</comment>
<evidence type="ECO:0000256" key="3">
    <source>
        <dbReference type="ARBA" id="ARBA00023002"/>
    </source>
</evidence>
<reference evidence="9 10" key="1">
    <citation type="submission" date="2024-10" db="EMBL/GenBank/DDBJ databases">
        <authorList>
            <person name="Kim D."/>
        </authorList>
    </citation>
    <scope>NUCLEOTIDE SEQUENCE [LARGE SCALE GENOMIC DNA]</scope>
    <source>
        <strain evidence="9">Taebaek</strain>
    </source>
</reference>
<gene>
    <name evidence="9" type="ORF">niasHS_011989</name>
</gene>
<evidence type="ECO:0000313" key="10">
    <source>
        <dbReference type="Proteomes" id="UP001620645"/>
    </source>
</evidence>
<comment type="caution">
    <text evidence="9">The sequence shown here is derived from an EMBL/GenBank/DDBJ whole genome shotgun (WGS) entry which is preliminary data.</text>
</comment>
<dbReference type="InterPro" id="IPR036188">
    <property type="entry name" value="FAD/NAD-bd_sf"/>
</dbReference>
<dbReference type="Pfam" id="PF01593">
    <property type="entry name" value="Amino_oxidase"/>
    <property type="match status" value="2"/>
</dbReference>
<sequence length="847" mass="94740">MSSNSSASSSPPRFGGGVNSNHSDRSQNNHNISSQRFKPPHRPPNRSRRQNVDYGVRNSLAQLGTRELHGMDVYRWEDDDLSLRSAAAQARLPYDRMTKKELELFSEMSRAQASVALFLYIRNRTLVLWQLDPLVELTVEYILTELPAPFDSDVELVTGIHAYLQRYGFINFGLFHQLTARRLDCPKTVIVIGAGPAGLAAARQLKFFGFSVILLEGRARPGGRVQTINRTHSADLGAMIVMGIVGNPLVTLIQQAPVTVFRASNRCPIYDNQGKLVDSRKDDMIERSFNRILGTISYLSHAEGITETKLPGETAGRKISLGKAFELILSQQELRVKNKWLNFWKKYYFLLKKLEIEKLRVDSLHAQLAECMQRLRENGIANPAEATAETIAVNFEESAEKVEQQMIVRTLRKITEITLEKYDEAERERNNTENVLKDFKQMEPSVVYMNNTDKRILDFHLANLEYAIGAPLDKVAMKDWDQDDPYGFTGSHMTVKEGLGFLIGRLCKKELNVHYNHAVDRIEYNESGVSVQCSLQPEAQQQKSSSNKLETVRFEADAVLCTVPLGVLQRCDVQFEPPLPRWKREAISNMGFGVLNKIILFFDKPFWDTKRSSFGRLNDTSESRGELFMFFSSGDLPVLVGLFAGKAASITGGTIDDEIITAKAVKALYNIFGNNCPAKPNSSIVTRWHMDKFARGSYSYMGVNSSPDDYDTLARPVHPNDDASSTAPRVFFAGEHTNRQYPSSVHGAFLSGLREAARIADTFIGPLSSSGEVTRAIPIAELSLDDPPADGSPTTTNESSSSNQFNGETTVATKRRKMEERSAKMETDGGSKNANGDEEEEEVQIIE</sequence>
<evidence type="ECO:0000256" key="2">
    <source>
        <dbReference type="ARBA" id="ARBA00005995"/>
    </source>
</evidence>
<keyword evidence="4" id="KW-0678">Repressor</keyword>
<dbReference type="SUPFAM" id="SSF54373">
    <property type="entry name" value="FAD-linked reductases, C-terminal domain"/>
    <property type="match status" value="1"/>
</dbReference>
<feature type="domain" description="SWIRM" evidence="8">
    <location>
        <begin position="83"/>
        <end position="181"/>
    </location>
</feature>
<evidence type="ECO:0000256" key="4">
    <source>
        <dbReference type="PIRNR" id="PIRNR038051"/>
    </source>
</evidence>
<feature type="region of interest" description="Disordered" evidence="7">
    <location>
        <begin position="1"/>
        <end position="56"/>
    </location>
</feature>
<dbReference type="Gene3D" id="1.10.10.10">
    <property type="entry name" value="Winged helix-like DNA-binding domain superfamily/Winged helix DNA-binding domain"/>
    <property type="match status" value="1"/>
</dbReference>
<dbReference type="Gene3D" id="1.10.287.80">
    <property type="entry name" value="ATP synthase, gamma subunit, helix hairpin domain"/>
    <property type="match status" value="1"/>
</dbReference>
<dbReference type="FunFam" id="1.10.10.10:FF:000064">
    <property type="entry name" value="Lysine-specific histone demethylase 1A"/>
    <property type="match status" value="1"/>
</dbReference>
<evidence type="ECO:0000313" key="9">
    <source>
        <dbReference type="EMBL" id="KAL3075482.1"/>
    </source>
</evidence>
<comment type="subcellular location">
    <subcellularLocation>
        <location evidence="1 4">Nucleus</location>
    </subcellularLocation>
</comment>
<accession>A0ABD2IBX7</accession>
<dbReference type="AlphaFoldDB" id="A0ABD2IBX7"/>
<keyword evidence="4" id="KW-0539">Nucleus</keyword>
<comment type="catalytic activity">
    <reaction evidence="4">
        <text>N(6),N(6)-dimethyl-L-lysyl(4)-[histone H3] + 2 A + 2 H2O = L-lysyl(4)-[histone H3] + 2 formaldehyde + 2 AH2</text>
        <dbReference type="Rhea" id="RHEA:60244"/>
        <dbReference type="Rhea" id="RHEA-COMP:15540"/>
        <dbReference type="Rhea" id="RHEA-COMP:15547"/>
        <dbReference type="ChEBI" id="CHEBI:13193"/>
        <dbReference type="ChEBI" id="CHEBI:15377"/>
        <dbReference type="ChEBI" id="CHEBI:16842"/>
        <dbReference type="ChEBI" id="CHEBI:17499"/>
        <dbReference type="ChEBI" id="CHEBI:29969"/>
        <dbReference type="ChEBI" id="CHEBI:61976"/>
        <dbReference type="EC" id="1.14.99.66"/>
    </reaction>
</comment>
<comment type="function">
    <text evidence="4">Histone demethylase that specifically demethylates 'Lys-4' of histone H3, a specific tag for epigenetic transcriptional activation, thereby acting as a corepressor. Acts by oxidizing the substrate by FAD to generate the corresponding imine that is subsequently hydrolyzed. Demethylates both mono- and di-methylated 'Lys-4' of histone H3.</text>
</comment>
<proteinExistence type="inferred from homology"/>